<comment type="subcellular location">
    <subcellularLocation>
        <location evidence="3">Cell junction</location>
        <location evidence="3">Tight junction</location>
    </subcellularLocation>
    <subcellularLocation>
        <location evidence="1">Lateral cell membrane</location>
    </subcellularLocation>
    <subcellularLocation>
        <location evidence="2">Membrane</location>
        <topology evidence="2">Multi-pass membrane protein</topology>
    </subcellularLocation>
</comment>
<dbReference type="SUPFAM" id="SSF51206">
    <property type="entry name" value="cAMP-binding domain-like"/>
    <property type="match status" value="1"/>
</dbReference>
<dbReference type="GO" id="GO:0042391">
    <property type="term" value="P:regulation of membrane potential"/>
    <property type="evidence" value="ECO:0007669"/>
    <property type="project" value="TreeGrafter"/>
</dbReference>
<evidence type="ECO:0000256" key="8">
    <source>
        <dbReference type="ARBA" id="ARBA00022692"/>
    </source>
</evidence>
<evidence type="ECO:0000256" key="3">
    <source>
        <dbReference type="ARBA" id="ARBA00004435"/>
    </source>
</evidence>
<dbReference type="GO" id="GO:0005923">
    <property type="term" value="C:bicellular tight junction"/>
    <property type="evidence" value="ECO:0007669"/>
    <property type="project" value="UniProtKB-SubCell"/>
</dbReference>
<dbReference type="GO" id="GO:0042383">
    <property type="term" value="C:sarcolemma"/>
    <property type="evidence" value="ECO:0007669"/>
    <property type="project" value="TreeGrafter"/>
</dbReference>
<keyword evidence="5" id="KW-0796">Tight junction</keyword>
<sequence>MENCSLLLDNCTDLFADLNGTSYPELENGTLYDSIACGEWEPAQHNLFQLCNFCFAAAFLVPRSYKQGIIILRALLSAGFFVQAIWSGVHICSWDIVVWSAVLGTLNLLHTLLLFIRLIPPSLSPELTELYTRMFSPLKVSRKHFKELTREASVLTLDPGDAYAVEEVTNADERLSILLKGKLKVTCDSIHLHYISSYQFIDSPEWEAGHVTSDELFQVTITAEEESMYLCWPKLKLARVLRHRPSLKIILSNLIGKDITQKLYWLNEAVGLSGALGGKDSTPTGCEHMRRVMSRSLSADAVNTSTKGHVKSQSWRKQAGEKTDSLIFSDNESSLLNLTQHEWWQPVRANQFLETSPFPAAIVTSNTLLPATPSTPTKPRKPREVKFEEVKFEESKV</sequence>
<keyword evidence="12" id="KW-0472">Membrane</keyword>
<keyword evidence="11" id="KW-1133">Transmembrane helix</keyword>
<name>A0A6A4JS74_APOLU</name>
<keyword evidence="7" id="KW-1003">Cell membrane</keyword>
<dbReference type="InterPro" id="IPR055272">
    <property type="entry name" value="POPDC1-3_dom"/>
</dbReference>
<evidence type="ECO:0000256" key="11">
    <source>
        <dbReference type="ARBA" id="ARBA00022989"/>
    </source>
</evidence>
<evidence type="ECO:0000256" key="12">
    <source>
        <dbReference type="ARBA" id="ARBA00023136"/>
    </source>
</evidence>
<dbReference type="Proteomes" id="UP000466442">
    <property type="component" value="Unassembled WGS sequence"/>
</dbReference>
<evidence type="ECO:0000259" key="14">
    <source>
        <dbReference type="Pfam" id="PF04831"/>
    </source>
</evidence>
<dbReference type="AlphaFoldDB" id="A0A6A4JS74"/>
<evidence type="ECO:0000256" key="6">
    <source>
        <dbReference type="ARBA" id="ARBA00022473"/>
    </source>
</evidence>
<feature type="domain" description="POPDC1-3" evidence="14">
    <location>
        <begin position="43"/>
        <end position="268"/>
    </location>
</feature>
<dbReference type="EMBL" id="WIXP02000004">
    <property type="protein sequence ID" value="KAF6211626.1"/>
    <property type="molecule type" value="Genomic_DNA"/>
</dbReference>
<protein>
    <recommendedName>
        <fullName evidence="14">POPDC1-3 domain-containing protein</fullName>
    </recommendedName>
</protein>
<evidence type="ECO:0000313" key="16">
    <source>
        <dbReference type="Proteomes" id="UP000466442"/>
    </source>
</evidence>
<dbReference type="GO" id="GO:0030552">
    <property type="term" value="F:cAMP binding"/>
    <property type="evidence" value="ECO:0007669"/>
    <property type="project" value="TreeGrafter"/>
</dbReference>
<dbReference type="Pfam" id="PF04831">
    <property type="entry name" value="POPDC1-3"/>
    <property type="match status" value="1"/>
</dbReference>
<gene>
    <name evidence="15" type="ORF">GE061_012139</name>
</gene>
<dbReference type="InterPro" id="IPR018490">
    <property type="entry name" value="cNMP-bd_dom_sf"/>
</dbReference>
<dbReference type="GO" id="GO:0051146">
    <property type="term" value="P:striated muscle cell differentiation"/>
    <property type="evidence" value="ECO:0007669"/>
    <property type="project" value="TreeGrafter"/>
</dbReference>
<accession>A0A6A4JS74</accession>
<keyword evidence="8" id="KW-0812">Transmembrane</keyword>
<keyword evidence="9" id="KW-0130">Cell adhesion</keyword>
<dbReference type="OrthoDB" id="425611at2759"/>
<evidence type="ECO:0000256" key="7">
    <source>
        <dbReference type="ARBA" id="ARBA00022475"/>
    </source>
</evidence>
<dbReference type="PANTHER" id="PTHR12101:SF17">
    <property type="entry name" value="BLOOD VESSEL EPICARDIAL SUBSTANCE"/>
    <property type="match status" value="1"/>
</dbReference>
<keyword evidence="16" id="KW-1185">Reference proteome</keyword>
<keyword evidence="13" id="KW-0325">Glycoprotein</keyword>
<keyword evidence="10" id="KW-0965">Cell junction</keyword>
<evidence type="ECO:0000256" key="5">
    <source>
        <dbReference type="ARBA" id="ARBA00022427"/>
    </source>
</evidence>
<evidence type="ECO:0000256" key="9">
    <source>
        <dbReference type="ARBA" id="ARBA00022889"/>
    </source>
</evidence>
<evidence type="ECO:0000256" key="1">
    <source>
        <dbReference type="ARBA" id="ARBA00004124"/>
    </source>
</evidence>
<evidence type="ECO:0000256" key="10">
    <source>
        <dbReference type="ARBA" id="ARBA00022949"/>
    </source>
</evidence>
<keyword evidence="6" id="KW-0217">Developmental protein</keyword>
<evidence type="ECO:0000256" key="4">
    <source>
        <dbReference type="ARBA" id="ARBA00007146"/>
    </source>
</evidence>
<dbReference type="GO" id="GO:0007507">
    <property type="term" value="P:heart development"/>
    <property type="evidence" value="ECO:0007669"/>
    <property type="project" value="TreeGrafter"/>
</dbReference>
<dbReference type="PANTHER" id="PTHR12101">
    <property type="entry name" value="POPEYE DOMAIN CONTAINING PROTEIN"/>
    <property type="match status" value="1"/>
</dbReference>
<evidence type="ECO:0000256" key="13">
    <source>
        <dbReference type="ARBA" id="ARBA00023180"/>
    </source>
</evidence>
<evidence type="ECO:0000256" key="2">
    <source>
        <dbReference type="ARBA" id="ARBA00004141"/>
    </source>
</evidence>
<dbReference type="GO" id="GO:0007155">
    <property type="term" value="P:cell adhesion"/>
    <property type="evidence" value="ECO:0007669"/>
    <property type="project" value="UniProtKB-KW"/>
</dbReference>
<organism evidence="15 16">
    <name type="scientific">Apolygus lucorum</name>
    <name type="common">Small green plant bug</name>
    <name type="synonym">Lygocoris lucorum</name>
    <dbReference type="NCBI Taxonomy" id="248454"/>
    <lineage>
        <taxon>Eukaryota</taxon>
        <taxon>Metazoa</taxon>
        <taxon>Ecdysozoa</taxon>
        <taxon>Arthropoda</taxon>
        <taxon>Hexapoda</taxon>
        <taxon>Insecta</taxon>
        <taxon>Pterygota</taxon>
        <taxon>Neoptera</taxon>
        <taxon>Paraneoptera</taxon>
        <taxon>Hemiptera</taxon>
        <taxon>Heteroptera</taxon>
        <taxon>Panheteroptera</taxon>
        <taxon>Cimicomorpha</taxon>
        <taxon>Miridae</taxon>
        <taxon>Mirini</taxon>
        <taxon>Apolygus</taxon>
    </lineage>
</organism>
<reference evidence="15" key="1">
    <citation type="journal article" date="2021" name="Mol. Ecol. Resour.">
        <title>Apolygus lucorum genome provides insights into omnivorousness and mesophyll feeding.</title>
        <authorList>
            <person name="Liu Y."/>
            <person name="Liu H."/>
            <person name="Wang H."/>
            <person name="Huang T."/>
            <person name="Liu B."/>
            <person name="Yang B."/>
            <person name="Yin L."/>
            <person name="Li B."/>
            <person name="Zhang Y."/>
            <person name="Zhang S."/>
            <person name="Jiang F."/>
            <person name="Zhang X."/>
            <person name="Ren Y."/>
            <person name="Wang B."/>
            <person name="Wang S."/>
            <person name="Lu Y."/>
            <person name="Wu K."/>
            <person name="Fan W."/>
            <person name="Wang G."/>
        </authorList>
    </citation>
    <scope>NUCLEOTIDE SEQUENCE</scope>
    <source>
        <strain evidence="15">12Hb</strain>
    </source>
</reference>
<comment type="similarity">
    <text evidence="4">Belongs to the popeye family.</text>
</comment>
<proteinExistence type="inferred from homology"/>
<evidence type="ECO:0000313" key="15">
    <source>
        <dbReference type="EMBL" id="KAF6211626.1"/>
    </source>
</evidence>
<dbReference type="InterPro" id="IPR006916">
    <property type="entry name" value="POPDC1-3"/>
</dbReference>
<comment type="caution">
    <text evidence="15">The sequence shown here is derived from an EMBL/GenBank/DDBJ whole genome shotgun (WGS) entry which is preliminary data.</text>
</comment>
<dbReference type="GO" id="GO:0016328">
    <property type="term" value="C:lateral plasma membrane"/>
    <property type="evidence" value="ECO:0007669"/>
    <property type="project" value="UniProtKB-SubCell"/>
</dbReference>